<gene>
    <name evidence="4" type="ORF">LARI1_G002855</name>
</gene>
<dbReference type="OrthoDB" id="4356994at2759"/>
<name>A0A8T9BH11_9HELO</name>
<evidence type="ECO:0000313" key="4">
    <source>
        <dbReference type="EMBL" id="TVY18716.1"/>
    </source>
</evidence>
<comment type="caution">
    <text evidence="4">The sequence shown here is derived from an EMBL/GenBank/DDBJ whole genome shotgun (WGS) entry which is preliminary data.</text>
</comment>
<dbReference type="Gene3D" id="4.10.240.10">
    <property type="entry name" value="Zn(2)-C6 fungal-type DNA-binding domain"/>
    <property type="match status" value="1"/>
</dbReference>
<proteinExistence type="predicted"/>
<dbReference type="GO" id="GO:0000981">
    <property type="term" value="F:DNA-binding transcription factor activity, RNA polymerase II-specific"/>
    <property type="evidence" value="ECO:0007669"/>
    <property type="project" value="InterPro"/>
</dbReference>
<feature type="region of interest" description="Disordered" evidence="2">
    <location>
        <begin position="153"/>
        <end position="211"/>
    </location>
</feature>
<dbReference type="Proteomes" id="UP000469559">
    <property type="component" value="Unassembled WGS sequence"/>
</dbReference>
<feature type="region of interest" description="Disordered" evidence="2">
    <location>
        <begin position="84"/>
        <end position="106"/>
    </location>
</feature>
<dbReference type="GO" id="GO:0008270">
    <property type="term" value="F:zinc ion binding"/>
    <property type="evidence" value="ECO:0007669"/>
    <property type="project" value="InterPro"/>
</dbReference>
<dbReference type="InterPro" id="IPR001138">
    <property type="entry name" value="Zn2Cys6_DnaBD"/>
</dbReference>
<reference evidence="4 5" key="1">
    <citation type="submission" date="2018-05" db="EMBL/GenBank/DDBJ databases">
        <title>Whole genome sequencing for identification of molecular markers to develop diagnostic detection tools for the regulated plant pathogen Lachnellula willkommii.</title>
        <authorList>
            <person name="Giroux E."/>
            <person name="Bilodeau G."/>
        </authorList>
    </citation>
    <scope>NUCLEOTIDE SEQUENCE [LARGE SCALE GENOMIC DNA]</scope>
    <source>
        <strain evidence="4 5">CBS 203.66</strain>
    </source>
</reference>
<dbReference type="PROSITE" id="PS50048">
    <property type="entry name" value="ZN2_CY6_FUNGAL_2"/>
    <property type="match status" value="1"/>
</dbReference>
<dbReference type="InterPro" id="IPR036864">
    <property type="entry name" value="Zn2-C6_fun-type_DNA-bd_sf"/>
</dbReference>
<keyword evidence="5" id="KW-1185">Reference proteome</keyword>
<feature type="domain" description="Zn(2)-C6 fungal-type" evidence="3">
    <location>
        <begin position="117"/>
        <end position="147"/>
    </location>
</feature>
<evidence type="ECO:0000256" key="1">
    <source>
        <dbReference type="ARBA" id="ARBA00023242"/>
    </source>
</evidence>
<sequence length="508" mass="56054">MGNRLSWLSRPQSLSSFYPSCPTTVNLETVLVISASAQDKVARNTQYSAKGASELQYPTPRSVPPTKSDDTQFSSWWEFCGNENKSNERTGPDEPESQYARVDESRINPKHTLKTSACDQCYRFKVKCTREPDCCQRCSTNGNACTYSAAIETERSRKRQAPGSPRESSAKKLALTSPSKPFQMEQGKLTSHSNTSRSNHSDRETFCPRDTVAGDTVSVQTSTLNHKSKGRLQTSALESEYQASLALHEQANTTGDSLPVYDSFHYYSDRLLPDLSSQTSDFLFESDSEALDANFAFDNNETAIQQQGSELSSKSVPLEPAFKHSAPTTCGCLQSTTLTLSTLHNIVLSNSTSSYDSILAAARSGLSECRRLASAECNFCQPSSTSSLIVMCVAILQHVYRLYELLDHTSRVAADTSDKMENKIALSIKFGDMEFADIGHDPSIIRVILKMEKMRAQAVCVELEKMVAVDSSGEGEVHGAGKDDKMIRDGLITLLGIYRERFAAEDKR</sequence>
<keyword evidence="1" id="KW-0539">Nucleus</keyword>
<evidence type="ECO:0000313" key="5">
    <source>
        <dbReference type="Proteomes" id="UP000469559"/>
    </source>
</evidence>
<dbReference type="Pfam" id="PF00172">
    <property type="entry name" value="Zn_clus"/>
    <property type="match status" value="1"/>
</dbReference>
<dbReference type="SUPFAM" id="SSF57701">
    <property type="entry name" value="Zn2/Cys6 DNA-binding domain"/>
    <property type="match status" value="1"/>
</dbReference>
<protein>
    <recommendedName>
        <fullName evidence="3">Zn(2)-C6 fungal-type domain-containing protein</fullName>
    </recommendedName>
</protein>
<dbReference type="AlphaFoldDB" id="A0A8T9BH11"/>
<dbReference type="CDD" id="cd00067">
    <property type="entry name" value="GAL4"/>
    <property type="match status" value="1"/>
</dbReference>
<evidence type="ECO:0000256" key="2">
    <source>
        <dbReference type="SAM" id="MobiDB-lite"/>
    </source>
</evidence>
<evidence type="ECO:0000259" key="3">
    <source>
        <dbReference type="PROSITE" id="PS50048"/>
    </source>
</evidence>
<dbReference type="EMBL" id="QGMF01000151">
    <property type="protein sequence ID" value="TVY18716.1"/>
    <property type="molecule type" value="Genomic_DNA"/>
</dbReference>
<organism evidence="4 5">
    <name type="scientific">Lachnellula arida</name>
    <dbReference type="NCBI Taxonomy" id="1316785"/>
    <lineage>
        <taxon>Eukaryota</taxon>
        <taxon>Fungi</taxon>
        <taxon>Dikarya</taxon>
        <taxon>Ascomycota</taxon>
        <taxon>Pezizomycotina</taxon>
        <taxon>Leotiomycetes</taxon>
        <taxon>Helotiales</taxon>
        <taxon>Lachnaceae</taxon>
        <taxon>Lachnellula</taxon>
    </lineage>
</organism>
<accession>A0A8T9BH11</accession>